<sequence>MADLAALLDDFAAECADLETLVAPLTPAQWQTPTPAPRWDIATQIAHLTWTDEVSLLAVTDGETFAELLAEAVPKMLTFVDEGAEEIARIAPAELLERWRTGRANLIAALGAVPPGTKLPWFGPPMSPASMVSARIMETWAHGQDVADALGATRTPTARLRTVAHISVRARNYAYLVNGESGPADEFRVELSAPDGTLWTWGPEDAPQRITGPALDFCQVATQRRHRADTALATEGPDADHWLTIAQAFAGPPGPGRQAGQFT</sequence>
<dbReference type="EMBL" id="CP018082">
    <property type="protein sequence ID" value="APE37825.1"/>
    <property type="molecule type" value="Genomic_DNA"/>
</dbReference>
<dbReference type="NCBIfam" id="TIGR03083">
    <property type="entry name" value="maleylpyruvate isomerase family mycothiol-dependent enzyme"/>
    <property type="match status" value="1"/>
</dbReference>
<accession>A0A1J0W0U3</accession>
<dbReference type="SUPFAM" id="SSF109854">
    <property type="entry name" value="DinB/YfiT-like putative metalloenzymes"/>
    <property type="match status" value="1"/>
</dbReference>
<reference evidence="3" key="1">
    <citation type="submission" date="2016-11" db="EMBL/GenBank/DDBJ databases">
        <authorList>
            <person name="Jaros S."/>
            <person name="Januszkiewicz K."/>
            <person name="Wedrychowicz H."/>
        </authorList>
    </citation>
    <scope>NUCLEOTIDE SEQUENCE [LARGE SCALE GENOMIC DNA]</scope>
    <source>
        <strain evidence="3">Y48</strain>
    </source>
</reference>
<dbReference type="KEGG" id="nsl:BOX37_32200"/>
<proteinExistence type="predicted"/>
<dbReference type="AlphaFoldDB" id="A0A1J0W0U3"/>
<dbReference type="InterPro" id="IPR017517">
    <property type="entry name" value="Maleyloyr_isom"/>
</dbReference>
<organism evidence="3 4">
    <name type="scientific">Nocardia mangyaensis</name>
    <dbReference type="NCBI Taxonomy" id="2213200"/>
    <lineage>
        <taxon>Bacteria</taxon>
        <taxon>Bacillati</taxon>
        <taxon>Actinomycetota</taxon>
        <taxon>Actinomycetes</taxon>
        <taxon>Mycobacteriales</taxon>
        <taxon>Nocardiaceae</taxon>
        <taxon>Nocardia</taxon>
    </lineage>
</organism>
<dbReference type="InterPro" id="IPR024344">
    <property type="entry name" value="MDMPI_metal-binding"/>
</dbReference>
<gene>
    <name evidence="3" type="ORF">BOX37_32200</name>
</gene>
<feature type="domain" description="Mycothiol-dependent maleylpyruvate isomerase metal-binding" evidence="2">
    <location>
        <begin position="11"/>
        <end position="147"/>
    </location>
</feature>
<evidence type="ECO:0000313" key="3">
    <source>
        <dbReference type="EMBL" id="APE37825.1"/>
    </source>
</evidence>
<dbReference type="NCBIfam" id="TIGR03084">
    <property type="entry name" value="TIGR03084 family metal-binding protein"/>
    <property type="match status" value="1"/>
</dbReference>
<dbReference type="GO" id="GO:0046872">
    <property type="term" value="F:metal ion binding"/>
    <property type="evidence" value="ECO:0007669"/>
    <property type="project" value="InterPro"/>
</dbReference>
<dbReference type="Gene3D" id="1.20.120.450">
    <property type="entry name" value="dinb family like domain"/>
    <property type="match status" value="1"/>
</dbReference>
<evidence type="ECO:0000259" key="1">
    <source>
        <dbReference type="Pfam" id="PF08608"/>
    </source>
</evidence>
<dbReference type="Pfam" id="PF11716">
    <property type="entry name" value="MDMPI_N"/>
    <property type="match status" value="1"/>
</dbReference>
<evidence type="ECO:0000313" key="4">
    <source>
        <dbReference type="Proteomes" id="UP000183810"/>
    </source>
</evidence>
<feature type="domain" description="tRNA wybutosine-synthesis" evidence="1">
    <location>
        <begin position="183"/>
        <end position="228"/>
    </location>
</feature>
<name>A0A1J0W0U3_9NOCA</name>
<dbReference type="InterPro" id="IPR034660">
    <property type="entry name" value="DinB/YfiT-like"/>
</dbReference>
<dbReference type="OrthoDB" id="113180at2"/>
<protein>
    <submittedName>
        <fullName evidence="3">TIGR03084 family protein</fullName>
    </submittedName>
</protein>
<evidence type="ECO:0000259" key="2">
    <source>
        <dbReference type="Pfam" id="PF11716"/>
    </source>
</evidence>
<dbReference type="InterPro" id="IPR017518">
    <property type="entry name" value="CHP03084"/>
</dbReference>
<dbReference type="Proteomes" id="UP000183810">
    <property type="component" value="Chromosome"/>
</dbReference>
<dbReference type="InterPro" id="IPR013917">
    <property type="entry name" value="tRNA_wybutosine-synth"/>
</dbReference>
<dbReference type="RefSeq" id="WP_071930990.1">
    <property type="nucleotide sequence ID" value="NZ_CP018082.1"/>
</dbReference>
<keyword evidence="4" id="KW-1185">Reference proteome</keyword>
<dbReference type="Pfam" id="PF08608">
    <property type="entry name" value="Wyosine_form"/>
    <property type="match status" value="1"/>
</dbReference>